<dbReference type="EMBL" id="QYTU02000035">
    <property type="protein sequence ID" value="RWR06543.1"/>
    <property type="molecule type" value="Genomic_DNA"/>
</dbReference>
<dbReference type="AlphaFoldDB" id="A0A443IMM6"/>
<reference evidence="1" key="1">
    <citation type="submission" date="2018-12" db="EMBL/GenBank/DDBJ databases">
        <authorList>
            <person name="Sun L."/>
            <person name="Chen Z."/>
        </authorList>
    </citation>
    <scope>NUCLEOTIDE SEQUENCE [LARGE SCALE GENOMIC DNA]</scope>
    <source>
        <strain evidence="1">DSM 16012</strain>
    </source>
</reference>
<keyword evidence="2" id="KW-1185">Reference proteome</keyword>
<dbReference type="Pfam" id="PF09388">
    <property type="entry name" value="SpoOE-like"/>
    <property type="match status" value="1"/>
</dbReference>
<dbReference type="GO" id="GO:0046983">
    <property type="term" value="F:protein dimerization activity"/>
    <property type="evidence" value="ECO:0007669"/>
    <property type="project" value="InterPro"/>
</dbReference>
<dbReference type="Proteomes" id="UP000273811">
    <property type="component" value="Unassembled WGS sequence"/>
</dbReference>
<dbReference type="SUPFAM" id="SSF140500">
    <property type="entry name" value="BAS1536-like"/>
    <property type="match status" value="1"/>
</dbReference>
<protein>
    <submittedName>
        <fullName evidence="1">Aspartyl-phosphate phosphatase Spo0E family protein</fullName>
    </submittedName>
</protein>
<name>A0A443IMM6_9BACI</name>
<dbReference type="GO" id="GO:0043937">
    <property type="term" value="P:regulation of sporulation"/>
    <property type="evidence" value="ECO:0007669"/>
    <property type="project" value="InterPro"/>
</dbReference>
<gene>
    <name evidence="1" type="ORF">D4N35_013970</name>
</gene>
<dbReference type="OrthoDB" id="2933025at2"/>
<organism evidence="1 2">
    <name type="scientific">Siminovitchia fortis</name>
    <dbReference type="NCBI Taxonomy" id="254758"/>
    <lineage>
        <taxon>Bacteria</taxon>
        <taxon>Bacillati</taxon>
        <taxon>Bacillota</taxon>
        <taxon>Bacilli</taxon>
        <taxon>Bacillales</taxon>
        <taxon>Bacillaceae</taxon>
        <taxon>Siminovitchia</taxon>
    </lineage>
</organism>
<dbReference type="Gene3D" id="4.10.280.10">
    <property type="entry name" value="Helix-loop-helix DNA-binding domain"/>
    <property type="match status" value="1"/>
</dbReference>
<evidence type="ECO:0000313" key="1">
    <source>
        <dbReference type="EMBL" id="RWR06543.1"/>
    </source>
</evidence>
<proteinExistence type="predicted"/>
<dbReference type="InterPro" id="IPR036638">
    <property type="entry name" value="HLH_DNA-bd_sf"/>
</dbReference>
<comment type="caution">
    <text evidence="1">The sequence shown here is derived from an EMBL/GenBank/DDBJ whole genome shotgun (WGS) entry which is preliminary data.</text>
</comment>
<dbReference type="InterPro" id="IPR037208">
    <property type="entry name" value="Spo0E-like_sf"/>
</dbReference>
<accession>A0A443IMM6</accession>
<dbReference type="InterPro" id="IPR018540">
    <property type="entry name" value="Spo0E-like"/>
</dbReference>
<evidence type="ECO:0000313" key="2">
    <source>
        <dbReference type="Proteomes" id="UP000273811"/>
    </source>
</evidence>
<sequence length="47" mass="5488">MEQTLLDEINSLRREMIIQGITKGLNNKKTIELSQKLDIVLNQYQLT</sequence>